<name>A0ABM7RG37_9BACT</name>
<gene>
    <name evidence="3" type="ORF">HAHE_06200</name>
</gene>
<dbReference type="PANTHER" id="PTHR33987">
    <property type="entry name" value="CALCINEURIN-LIKE METALLO-PHOSPHOESTERASE SUPERFAMILY PROTEIN"/>
    <property type="match status" value="1"/>
</dbReference>
<dbReference type="EMBL" id="AP024702">
    <property type="protein sequence ID" value="BCX46712.1"/>
    <property type="molecule type" value="Genomic_DNA"/>
</dbReference>
<dbReference type="InterPro" id="IPR038607">
    <property type="entry name" value="PhoD-like_sf"/>
</dbReference>
<feature type="chain" id="PRO_5046059569" evidence="1">
    <location>
        <begin position="18"/>
        <end position="326"/>
    </location>
</feature>
<dbReference type="Pfam" id="PF09423">
    <property type="entry name" value="PhoD"/>
    <property type="match status" value="1"/>
</dbReference>
<dbReference type="PANTHER" id="PTHR33987:SF1">
    <property type="entry name" value="CALCINEURIN-LIKE METALLO-PHOSPHOESTERASE SUPERFAMILY PROTEIN"/>
    <property type="match status" value="1"/>
</dbReference>
<dbReference type="SUPFAM" id="SSF56300">
    <property type="entry name" value="Metallo-dependent phosphatases"/>
    <property type="match status" value="1"/>
</dbReference>
<dbReference type="Proteomes" id="UP001374893">
    <property type="component" value="Chromosome"/>
</dbReference>
<evidence type="ECO:0000259" key="2">
    <source>
        <dbReference type="Pfam" id="PF09423"/>
    </source>
</evidence>
<keyword evidence="1" id="KW-0732">Signal</keyword>
<accession>A0ABM7RG37</accession>
<reference evidence="3 4" key="1">
    <citation type="submission" date="2021-06" db="EMBL/GenBank/DDBJ databases">
        <title>Complete genome of Haloferula helveola possessing various polysaccharide degrading enzymes.</title>
        <authorList>
            <person name="Takami H."/>
            <person name="Huang C."/>
            <person name="Hamasaki K."/>
        </authorList>
    </citation>
    <scope>NUCLEOTIDE SEQUENCE [LARGE SCALE GENOMIC DNA]</scope>
    <source>
        <strain evidence="3 4">CN-1</strain>
    </source>
</reference>
<feature type="domain" description="PhoD-like phosphatase metallophosphatase" evidence="2">
    <location>
        <begin position="32"/>
        <end position="247"/>
    </location>
</feature>
<evidence type="ECO:0000256" key="1">
    <source>
        <dbReference type="SAM" id="SignalP"/>
    </source>
</evidence>
<sequence length="326" mass="36172">MKALRFVLLLAAGALSADEPPIPASAPVGEMVFVSCFKQTMEAPAFEAAAALKPDVFVWMGDNVYGDTEDMAVLRAKYQVAREHPAYAAIRATSRVIGTWDDHDYGANDAGKEYPMKKEAQQVFLDFLDVPEASPRRTQEGVYSVADFGPPGQMVRVILLDTRYFRDPVGSDGTILGEAQWQWLEKVLSGSTAKVNILVSSIQVLPSEHRWEKWANFPKERKRLLDLLAKPEMPPVLLISGDRHVAELSLDSQTCGYPLYEMTSSSLNLPLGKGDEPNRYRVSELFRPSNFGTVSVDWSRPVPVVTACVRDEAGRPQRAVSLTLER</sequence>
<proteinExistence type="predicted"/>
<protein>
    <submittedName>
        <fullName evidence="3">Alkaline phosphatase</fullName>
    </submittedName>
</protein>
<dbReference type="InterPro" id="IPR018946">
    <property type="entry name" value="PhoD-like_MPP"/>
</dbReference>
<dbReference type="Gene3D" id="3.60.21.70">
    <property type="entry name" value="PhoD-like phosphatase"/>
    <property type="match status" value="1"/>
</dbReference>
<evidence type="ECO:0000313" key="3">
    <source>
        <dbReference type="EMBL" id="BCX46712.1"/>
    </source>
</evidence>
<dbReference type="CDD" id="cd07389">
    <property type="entry name" value="MPP_PhoD"/>
    <property type="match status" value="1"/>
</dbReference>
<dbReference type="InterPro" id="IPR029052">
    <property type="entry name" value="Metallo-depent_PP-like"/>
</dbReference>
<feature type="signal peptide" evidence="1">
    <location>
        <begin position="1"/>
        <end position="17"/>
    </location>
</feature>
<keyword evidence="4" id="KW-1185">Reference proteome</keyword>
<dbReference type="RefSeq" id="WP_338688562.1">
    <property type="nucleotide sequence ID" value="NZ_AP024702.1"/>
</dbReference>
<evidence type="ECO:0000313" key="4">
    <source>
        <dbReference type="Proteomes" id="UP001374893"/>
    </source>
</evidence>
<organism evidence="3 4">
    <name type="scientific">Haloferula helveola</name>
    <dbReference type="NCBI Taxonomy" id="490095"/>
    <lineage>
        <taxon>Bacteria</taxon>
        <taxon>Pseudomonadati</taxon>
        <taxon>Verrucomicrobiota</taxon>
        <taxon>Verrucomicrobiia</taxon>
        <taxon>Verrucomicrobiales</taxon>
        <taxon>Verrucomicrobiaceae</taxon>
        <taxon>Haloferula</taxon>
    </lineage>
</organism>